<dbReference type="Gene3D" id="3.30.40.220">
    <property type="match status" value="1"/>
</dbReference>
<accession>A0A7W2I7T3</accession>
<dbReference type="RefSeq" id="WP_182219019.1">
    <property type="nucleotide sequence ID" value="NZ_JACEZS010000013.1"/>
</dbReference>
<sequence length="398" mass="44405">MNSFESWMLQQGLSESSVRKYGNAIGGPLTAWANANSVLVGSLTGIEDVSKFQSISSAIQKLPIFLERNSTGHGMYSRALAKFAEYLQRERDAPISDVTLPSDGQIQVSEKDRISLANMMVDSLPRGNKKQLHDLAEDGFRIFLDGDQCAAVYFANNAPIHLIEFALDTKKTTIGAAERQAFIVWLEHQKAEFGGHDARNHKKGRQLDWFRIGVKTYGDAIAFIKRISDERRNLSTTNRWAIPTAILVTPASHPARTIQAISAVVANVPTDTWASTARRMVKTAQQTSAFSNGQVVPQTIKNKNNAFESEDEFVSYVKSLIEKQEGLCAISGLPLQSDIDGQVNDEMRASLDRINSDGHYEVGNLQVVCRFINRWKGSDQNSQFKELIHILREHWANH</sequence>
<proteinExistence type="predicted"/>
<name>A0A7W2I7T3_9BURK</name>
<reference evidence="1 2" key="1">
    <citation type="submission" date="2020-07" db="EMBL/GenBank/DDBJ databases">
        <title>Novel species isolated from subtropical streams in China.</title>
        <authorList>
            <person name="Lu H."/>
        </authorList>
    </citation>
    <scope>NUCLEOTIDE SEQUENCE [LARGE SCALE GENOMIC DNA]</scope>
    <source>
        <strain evidence="1 2">FT3S</strain>
    </source>
</reference>
<dbReference type="AlphaFoldDB" id="A0A7W2I7T3"/>
<evidence type="ECO:0000313" key="2">
    <source>
        <dbReference type="Proteomes" id="UP000566711"/>
    </source>
</evidence>
<gene>
    <name evidence="1" type="ORF">H3H36_15615</name>
</gene>
<comment type="caution">
    <text evidence="1">The sequence shown here is derived from an EMBL/GenBank/DDBJ whole genome shotgun (WGS) entry which is preliminary data.</text>
</comment>
<dbReference type="EMBL" id="JACEZS010000013">
    <property type="protein sequence ID" value="MBA5606784.1"/>
    <property type="molecule type" value="Genomic_DNA"/>
</dbReference>
<organism evidence="1 2">
    <name type="scientific">Rugamonas fusca</name>
    <dbReference type="NCBI Taxonomy" id="2758568"/>
    <lineage>
        <taxon>Bacteria</taxon>
        <taxon>Pseudomonadati</taxon>
        <taxon>Pseudomonadota</taxon>
        <taxon>Betaproteobacteria</taxon>
        <taxon>Burkholderiales</taxon>
        <taxon>Oxalobacteraceae</taxon>
        <taxon>Telluria group</taxon>
        <taxon>Rugamonas</taxon>
    </lineage>
</organism>
<dbReference type="Proteomes" id="UP000566711">
    <property type="component" value="Unassembled WGS sequence"/>
</dbReference>
<protein>
    <submittedName>
        <fullName evidence="1">Uncharacterized protein</fullName>
    </submittedName>
</protein>
<evidence type="ECO:0000313" key="1">
    <source>
        <dbReference type="EMBL" id="MBA5606784.1"/>
    </source>
</evidence>
<keyword evidence="2" id="KW-1185">Reference proteome</keyword>